<dbReference type="RefSeq" id="WP_003611122.1">
    <property type="nucleotide sequence ID" value="NZ_ADVE02000001.1"/>
</dbReference>
<dbReference type="GO" id="GO:0008408">
    <property type="term" value="F:3'-5' exonuclease activity"/>
    <property type="evidence" value="ECO:0007669"/>
    <property type="project" value="InterPro"/>
</dbReference>
<dbReference type="InterPro" id="IPR046938">
    <property type="entry name" value="DNA_clamp_sf"/>
</dbReference>
<dbReference type="AlphaFoldDB" id="A0A2D2CYR5"/>
<dbReference type="Gene3D" id="3.70.10.10">
    <property type="match status" value="1"/>
</dbReference>
<dbReference type="GO" id="GO:0003887">
    <property type="term" value="F:DNA-directed DNA polymerase activity"/>
    <property type="evidence" value="ECO:0007669"/>
    <property type="project" value="UniProtKB-UniRule"/>
</dbReference>
<keyword evidence="7 10" id="KW-0235">DNA replication</keyword>
<dbReference type="KEGG" id="mtw:CQW49_07700"/>
<dbReference type="GO" id="GO:0006271">
    <property type="term" value="P:DNA strand elongation involved in DNA replication"/>
    <property type="evidence" value="ECO:0007669"/>
    <property type="project" value="TreeGrafter"/>
</dbReference>
<organism evidence="14 15">
    <name type="scientific">Methylosinus trichosporium (strain ATCC 35070 / NCIMB 11131 / UNIQEM 75 / OB3b)</name>
    <dbReference type="NCBI Taxonomy" id="595536"/>
    <lineage>
        <taxon>Bacteria</taxon>
        <taxon>Pseudomonadati</taxon>
        <taxon>Pseudomonadota</taxon>
        <taxon>Alphaproteobacteria</taxon>
        <taxon>Hyphomicrobiales</taxon>
        <taxon>Methylocystaceae</taxon>
        <taxon>Methylosinus</taxon>
    </lineage>
</organism>
<keyword evidence="8 10" id="KW-0239">DNA-directed DNA polymerase</keyword>
<dbReference type="Gene3D" id="3.10.150.10">
    <property type="entry name" value="DNA Polymerase III, subunit A, domain 2"/>
    <property type="match status" value="1"/>
</dbReference>
<reference evidence="15" key="1">
    <citation type="submission" date="2017-10" db="EMBL/GenBank/DDBJ databases">
        <title>Completed PacBio SMRT sequence of Methylosinus trichosporium OB3b reveals presence of a third large plasmid.</title>
        <authorList>
            <person name="Charles T.C."/>
            <person name="Lynch M.D.J."/>
            <person name="Heil J.R."/>
            <person name="Cheng J."/>
        </authorList>
    </citation>
    <scope>NUCLEOTIDE SEQUENCE [LARGE SCALE GENOMIC DNA]</scope>
    <source>
        <strain evidence="15">OB3b</strain>
    </source>
</reference>
<dbReference type="GO" id="GO:0009360">
    <property type="term" value="C:DNA polymerase III complex"/>
    <property type="evidence" value="ECO:0007669"/>
    <property type="project" value="InterPro"/>
</dbReference>
<dbReference type="Proteomes" id="UP000230709">
    <property type="component" value="Chromosome"/>
</dbReference>
<proteinExistence type="inferred from homology"/>
<keyword evidence="5 10" id="KW-0808">Transferase</keyword>
<evidence type="ECO:0000256" key="1">
    <source>
        <dbReference type="ARBA" id="ARBA00004496"/>
    </source>
</evidence>
<comment type="similarity">
    <text evidence="2 10">Belongs to the beta sliding clamp family.</text>
</comment>
<gene>
    <name evidence="14" type="primary">dnaN</name>
    <name evidence="14" type="ORF">CQW49_07700</name>
</gene>
<evidence type="ECO:0000259" key="12">
    <source>
        <dbReference type="Pfam" id="PF02767"/>
    </source>
</evidence>
<dbReference type="EMBL" id="CP023737">
    <property type="protein sequence ID" value="ATQ67789.1"/>
    <property type="molecule type" value="Genomic_DNA"/>
</dbReference>
<dbReference type="SUPFAM" id="SSF55979">
    <property type="entry name" value="DNA clamp"/>
    <property type="match status" value="3"/>
</dbReference>
<evidence type="ECO:0000313" key="14">
    <source>
        <dbReference type="EMBL" id="ATQ67789.1"/>
    </source>
</evidence>
<dbReference type="PANTHER" id="PTHR30478:SF0">
    <property type="entry name" value="BETA SLIDING CLAMP"/>
    <property type="match status" value="1"/>
</dbReference>
<feature type="domain" description="DNA polymerase III beta sliding clamp C-terminal" evidence="13">
    <location>
        <begin position="251"/>
        <end position="370"/>
    </location>
</feature>
<feature type="domain" description="DNA polymerase III beta sliding clamp N-terminal" evidence="11">
    <location>
        <begin position="1"/>
        <end position="118"/>
    </location>
</feature>
<evidence type="ECO:0000259" key="13">
    <source>
        <dbReference type="Pfam" id="PF02768"/>
    </source>
</evidence>
<evidence type="ECO:0000313" key="15">
    <source>
        <dbReference type="Proteomes" id="UP000230709"/>
    </source>
</evidence>
<evidence type="ECO:0000256" key="5">
    <source>
        <dbReference type="ARBA" id="ARBA00022679"/>
    </source>
</evidence>
<comment type="subcellular location">
    <subcellularLocation>
        <location evidence="1 10">Cytoplasm</location>
    </subcellularLocation>
</comment>
<comment type="subunit">
    <text evidence="10">Forms a ring-shaped head-to-tail homodimer around DNA.</text>
</comment>
<dbReference type="Pfam" id="PF02768">
    <property type="entry name" value="DNA_pol3_beta_3"/>
    <property type="match status" value="1"/>
</dbReference>
<dbReference type="PIRSF" id="PIRSF000804">
    <property type="entry name" value="DNA_pol_III_b"/>
    <property type="match status" value="1"/>
</dbReference>
<evidence type="ECO:0000256" key="8">
    <source>
        <dbReference type="ARBA" id="ARBA00022932"/>
    </source>
</evidence>
<evidence type="ECO:0000256" key="9">
    <source>
        <dbReference type="ARBA" id="ARBA00023125"/>
    </source>
</evidence>
<keyword evidence="4 10" id="KW-0963">Cytoplasm</keyword>
<dbReference type="STRING" id="595536.GCA_000178815_03613"/>
<dbReference type="NCBIfam" id="TIGR00663">
    <property type="entry name" value="dnan"/>
    <property type="match status" value="1"/>
</dbReference>
<dbReference type="Pfam" id="PF00712">
    <property type="entry name" value="DNA_pol3_beta"/>
    <property type="match status" value="1"/>
</dbReference>
<dbReference type="CDD" id="cd00140">
    <property type="entry name" value="beta_clamp"/>
    <property type="match status" value="1"/>
</dbReference>
<sequence>MKLTIDRAPLLKALETTRRIAEQRTTIPILSHALLETDHGRLCIRATDLDIETRILLDAEIAETGALAVSAAVLHDLTRKLPEKAQITLEGQEAGQLQMRSGRSRFKLSTLPADTFPDTTEHGFSADFALPAATLARMLGKTAFAISTEETRYYLNGVFFHHMEDDGRALLRMVATDGHRLSRIETEAPAGAAAMPGVIVPRKACAEIERLLKGQEAEARLAVSANKLRFSLGDVTLSTKLIDGTFPDYARVIPQGNDKRATLDRTAMAAAADRVSTIHSERGRAVKLSFDASALTLSVTNPDMGEARDEMEADYDSSPIEIGFNSRYLAEALQVLEGDSAVIRLADPGAPTLFQSATQPDLLIVLMPMRV</sequence>
<evidence type="ECO:0000259" key="11">
    <source>
        <dbReference type="Pfam" id="PF00712"/>
    </source>
</evidence>
<dbReference type="InterPro" id="IPR022637">
    <property type="entry name" value="DNA_polIII_beta_cen"/>
</dbReference>
<dbReference type="InterPro" id="IPR022634">
    <property type="entry name" value="DNA_polIII_beta_N"/>
</dbReference>
<dbReference type="PANTHER" id="PTHR30478">
    <property type="entry name" value="DNA POLYMERASE III SUBUNIT BETA"/>
    <property type="match status" value="1"/>
</dbReference>
<dbReference type="SMART" id="SM00480">
    <property type="entry name" value="POL3Bc"/>
    <property type="match status" value="1"/>
</dbReference>
<dbReference type="Pfam" id="PF02767">
    <property type="entry name" value="DNA_pol3_beta_2"/>
    <property type="match status" value="1"/>
</dbReference>
<name>A0A2D2CYR5_METT3</name>
<keyword evidence="9" id="KW-0238">DNA-binding</keyword>
<evidence type="ECO:0000256" key="10">
    <source>
        <dbReference type="PIRNR" id="PIRNR000804"/>
    </source>
</evidence>
<feature type="domain" description="DNA polymerase III beta sliding clamp central" evidence="12">
    <location>
        <begin position="130"/>
        <end position="248"/>
    </location>
</feature>
<evidence type="ECO:0000256" key="4">
    <source>
        <dbReference type="ARBA" id="ARBA00022490"/>
    </source>
</evidence>
<protein>
    <recommendedName>
        <fullName evidence="3 10">Beta sliding clamp</fullName>
    </recommendedName>
</protein>
<dbReference type="GO" id="GO:0005737">
    <property type="term" value="C:cytoplasm"/>
    <property type="evidence" value="ECO:0007669"/>
    <property type="project" value="UniProtKB-SubCell"/>
</dbReference>
<dbReference type="InterPro" id="IPR001001">
    <property type="entry name" value="DNA_polIII_beta"/>
</dbReference>
<keyword evidence="6 10" id="KW-0548">Nucleotidyltransferase</keyword>
<dbReference type="InterPro" id="IPR022635">
    <property type="entry name" value="DNA_polIII_beta_C"/>
</dbReference>
<evidence type="ECO:0000256" key="6">
    <source>
        <dbReference type="ARBA" id="ARBA00022695"/>
    </source>
</evidence>
<keyword evidence="15" id="KW-1185">Reference proteome</keyword>
<evidence type="ECO:0000256" key="3">
    <source>
        <dbReference type="ARBA" id="ARBA00021035"/>
    </source>
</evidence>
<evidence type="ECO:0000256" key="2">
    <source>
        <dbReference type="ARBA" id="ARBA00010752"/>
    </source>
</evidence>
<accession>A0A2D2CYR5</accession>
<comment type="function">
    <text evidence="10">Confers DNA tethering and processivity to DNA polymerases and other proteins. Acts as a clamp, forming a ring around DNA (a reaction catalyzed by the clamp-loading complex) which diffuses in an ATP-independent manner freely and bidirectionally along dsDNA. Initially characterized for its ability to contact the catalytic subunit of DNA polymerase III (Pol III), a complex, multichain enzyme responsible for most of the replicative synthesis in bacteria; Pol III exhibits 3'-5' exonuclease proofreading activity. The beta chain is required for initiation of replication as well as for processivity of DNA replication.</text>
</comment>
<dbReference type="GO" id="GO:0003677">
    <property type="term" value="F:DNA binding"/>
    <property type="evidence" value="ECO:0007669"/>
    <property type="project" value="UniProtKB-UniRule"/>
</dbReference>
<evidence type="ECO:0000256" key="7">
    <source>
        <dbReference type="ARBA" id="ARBA00022705"/>
    </source>
</evidence>